<gene>
    <name evidence="1" type="ORF">GPLA_2041</name>
</gene>
<dbReference type="RefSeq" id="WP_007104731.1">
    <property type="nucleotide sequence ID" value="NZ_BAER01000045.1"/>
</dbReference>
<organism evidence="1 2">
    <name type="scientific">Paraglaciecola polaris LMG 21857</name>
    <dbReference type="NCBI Taxonomy" id="1129793"/>
    <lineage>
        <taxon>Bacteria</taxon>
        <taxon>Pseudomonadati</taxon>
        <taxon>Pseudomonadota</taxon>
        <taxon>Gammaproteobacteria</taxon>
        <taxon>Alteromonadales</taxon>
        <taxon>Alteromonadaceae</taxon>
        <taxon>Paraglaciecola</taxon>
    </lineage>
</organism>
<protein>
    <submittedName>
        <fullName evidence="1">Uncharacterized protein</fullName>
    </submittedName>
</protein>
<sequence length="260" mass="29078">MNKRTYELPEASSNYFLRRGLIVISTVVCCLAFTGCDSSPEDIKISAPVVATFEHLEELSPKVSIHNLQPMFKVEARGFTAVDETGWDWAGSDEIYAVWRANVIVSTLIQGDVDSGESFDFHPLQTCIYPVAGDALLIDGRYGGADSGWICKDEGAASPIQFFVNFYEDDSPWTHFPFCFSGSIVKDCEDQFVGKYTGNWNTEQLIEILPVVGAVQDFTVQLDPCEGPAVCGDDDFSHYEFHFRITRMADKEVLRRHALE</sequence>
<comment type="caution">
    <text evidence="1">The sequence shown here is derived from an EMBL/GenBank/DDBJ whole genome shotgun (WGS) entry which is preliminary data.</text>
</comment>
<evidence type="ECO:0000313" key="2">
    <source>
        <dbReference type="Proteomes" id="UP000006322"/>
    </source>
</evidence>
<keyword evidence="2" id="KW-1185">Reference proteome</keyword>
<reference evidence="2" key="1">
    <citation type="journal article" date="2014" name="Environ. Microbiol.">
        <title>Comparative genomics of the marine bacterial genus Glaciecola reveals the high degree of genomic diversity and genomic characteristic for cold adaptation.</title>
        <authorList>
            <person name="Qin Q.L."/>
            <person name="Xie B.B."/>
            <person name="Yu Y."/>
            <person name="Shu Y.L."/>
            <person name="Rong J.C."/>
            <person name="Zhang Y.J."/>
            <person name="Zhao D.L."/>
            <person name="Chen X.L."/>
            <person name="Zhang X.Y."/>
            <person name="Chen B."/>
            <person name="Zhou B.C."/>
            <person name="Zhang Y.Z."/>
        </authorList>
    </citation>
    <scope>NUCLEOTIDE SEQUENCE [LARGE SCALE GENOMIC DNA]</scope>
    <source>
        <strain evidence="2">LMG 21857</strain>
    </source>
</reference>
<dbReference type="Proteomes" id="UP000006322">
    <property type="component" value="Unassembled WGS sequence"/>
</dbReference>
<evidence type="ECO:0000313" key="1">
    <source>
        <dbReference type="EMBL" id="GAC32947.1"/>
    </source>
</evidence>
<dbReference type="AlphaFoldDB" id="K6ZRL3"/>
<dbReference type="STRING" id="1129793.GPLA_2041"/>
<dbReference type="EMBL" id="BAER01000045">
    <property type="protein sequence ID" value="GAC32947.1"/>
    <property type="molecule type" value="Genomic_DNA"/>
</dbReference>
<name>K6ZRL3_9ALTE</name>
<accession>K6ZRL3</accession>
<proteinExistence type="predicted"/>
<dbReference type="OrthoDB" id="8255279at2"/>